<evidence type="ECO:0000313" key="3">
    <source>
        <dbReference type="Proteomes" id="UP000295804"/>
    </source>
</evidence>
<evidence type="ECO:0000256" key="1">
    <source>
        <dbReference type="SAM" id="MobiDB-lite"/>
    </source>
</evidence>
<feature type="region of interest" description="Disordered" evidence="1">
    <location>
        <begin position="1"/>
        <end position="31"/>
    </location>
</feature>
<evidence type="ECO:0000313" key="2">
    <source>
        <dbReference type="EMBL" id="TDV42989.1"/>
    </source>
</evidence>
<proteinExistence type="predicted"/>
<comment type="caution">
    <text evidence="2">The sequence shown here is derived from an EMBL/GenBank/DDBJ whole genome shotgun (WGS) entry which is preliminary data.</text>
</comment>
<organism evidence="2 3">
    <name type="scientific">Pseudomonas helmanticensis</name>
    <dbReference type="NCBI Taxonomy" id="1471381"/>
    <lineage>
        <taxon>Bacteria</taxon>
        <taxon>Pseudomonadati</taxon>
        <taxon>Pseudomonadota</taxon>
        <taxon>Gammaproteobacteria</taxon>
        <taxon>Pseudomonadales</taxon>
        <taxon>Pseudomonadaceae</taxon>
        <taxon>Pseudomonas</taxon>
    </lineage>
</organism>
<protein>
    <submittedName>
        <fullName evidence="2">Uncharacterized protein</fullName>
    </submittedName>
</protein>
<sequence>MQPYSSRSASRLFEIKQLNERDNTTHNNKTP</sequence>
<accession>A0A4R7V154</accession>
<gene>
    <name evidence="2" type="ORF">EDF87_113119</name>
</gene>
<dbReference type="EMBL" id="SOCQ01000013">
    <property type="protein sequence ID" value="TDV42989.1"/>
    <property type="molecule type" value="Genomic_DNA"/>
</dbReference>
<dbReference type="Proteomes" id="UP000295804">
    <property type="component" value="Unassembled WGS sequence"/>
</dbReference>
<dbReference type="AlphaFoldDB" id="A0A4R7V154"/>
<feature type="compositionally biased region" description="Basic and acidic residues" evidence="1">
    <location>
        <begin position="13"/>
        <end position="24"/>
    </location>
</feature>
<reference evidence="2 3" key="1">
    <citation type="submission" date="2019-03" db="EMBL/GenBank/DDBJ databases">
        <title>Genomic analyses of the natural microbiome of Caenorhabditis elegans.</title>
        <authorList>
            <person name="Samuel B."/>
        </authorList>
    </citation>
    <scope>NUCLEOTIDE SEQUENCE [LARGE SCALE GENOMIC DNA]</scope>
    <source>
        <strain evidence="2 3">BIGb0525</strain>
    </source>
</reference>
<name>A0A4R7V154_9PSED</name>